<evidence type="ECO:0000313" key="1">
    <source>
        <dbReference type="EMBL" id="KWZ43430.1"/>
    </source>
</evidence>
<organism evidence="1 2">
    <name type="scientific">Burkholderia savannae</name>
    <dbReference type="NCBI Taxonomy" id="1637837"/>
    <lineage>
        <taxon>Bacteria</taxon>
        <taxon>Pseudomonadati</taxon>
        <taxon>Pseudomonadota</taxon>
        <taxon>Betaproteobacteria</taxon>
        <taxon>Burkholderiales</taxon>
        <taxon>Burkholderiaceae</taxon>
        <taxon>Burkholderia</taxon>
        <taxon>pseudomallei group</taxon>
    </lineage>
</organism>
<comment type="caution">
    <text evidence="1">The sequence shown here is derived from an EMBL/GenBank/DDBJ whole genome shotgun (WGS) entry which is preliminary data.</text>
</comment>
<proteinExistence type="predicted"/>
<sequence length="95" mass="10330">MKEKSTARLRCRPGDLARVINSPNAALVGRTVEVVQLHCDGRWECVLEGGAVIGLADDGLGLLLTRDWLFPDSLLEPRRVRGPATLTAFAESFAL</sequence>
<dbReference type="EMBL" id="LNJQ01000001">
    <property type="protein sequence ID" value="KWZ43430.1"/>
    <property type="molecule type" value="Genomic_DNA"/>
</dbReference>
<keyword evidence="2" id="KW-1185">Reference proteome</keyword>
<evidence type="ECO:0000313" key="2">
    <source>
        <dbReference type="Proteomes" id="UP000070255"/>
    </source>
</evidence>
<gene>
    <name evidence="1" type="ORF">WS72_11535</name>
</gene>
<evidence type="ECO:0008006" key="3">
    <source>
        <dbReference type="Google" id="ProtNLM"/>
    </source>
</evidence>
<reference evidence="1 2" key="1">
    <citation type="submission" date="2015-11" db="EMBL/GenBank/DDBJ databases">
        <authorList>
            <person name="Sahl J."/>
            <person name="Wagner D."/>
            <person name="Keim P."/>
        </authorList>
    </citation>
    <scope>NUCLEOTIDE SEQUENCE [LARGE SCALE GENOMIC DNA]</scope>
    <source>
        <strain evidence="1 2">BDU18</strain>
    </source>
</reference>
<protein>
    <recommendedName>
        <fullName evidence="3">DUF2917 family protein</fullName>
    </recommendedName>
</protein>
<name>A0ABR5TEK2_9BURK</name>
<dbReference type="Proteomes" id="UP000070255">
    <property type="component" value="Unassembled WGS sequence"/>
</dbReference>
<accession>A0ABR5TEK2</accession>